<proteinExistence type="predicted"/>
<evidence type="ECO:0000313" key="9">
    <source>
        <dbReference type="Proteomes" id="UP000585363"/>
    </source>
</evidence>
<dbReference type="Pfam" id="PF08448">
    <property type="entry name" value="PAS_4"/>
    <property type="match status" value="1"/>
</dbReference>
<dbReference type="CDD" id="cd01949">
    <property type="entry name" value="GGDEF"/>
    <property type="match status" value="1"/>
</dbReference>
<comment type="catalytic activity">
    <reaction evidence="4">
        <text>2 GTP = 3',3'-c-di-GMP + 2 diphosphate</text>
        <dbReference type="Rhea" id="RHEA:24898"/>
        <dbReference type="ChEBI" id="CHEBI:33019"/>
        <dbReference type="ChEBI" id="CHEBI:37565"/>
        <dbReference type="ChEBI" id="CHEBI:58805"/>
        <dbReference type="EC" id="2.7.7.65"/>
    </reaction>
</comment>
<dbReference type="Gene3D" id="3.30.450.40">
    <property type="match status" value="1"/>
</dbReference>
<evidence type="ECO:0000259" key="7">
    <source>
        <dbReference type="PROSITE" id="PS50887"/>
    </source>
</evidence>
<feature type="domain" description="PAS" evidence="5">
    <location>
        <begin position="204"/>
        <end position="247"/>
    </location>
</feature>
<evidence type="ECO:0000256" key="4">
    <source>
        <dbReference type="ARBA" id="ARBA00034247"/>
    </source>
</evidence>
<dbReference type="InterPro" id="IPR035965">
    <property type="entry name" value="PAS-like_dom_sf"/>
</dbReference>
<evidence type="ECO:0000256" key="1">
    <source>
        <dbReference type="ARBA" id="ARBA00001946"/>
    </source>
</evidence>
<dbReference type="InterPro" id="IPR043128">
    <property type="entry name" value="Rev_trsase/Diguanyl_cyclase"/>
</dbReference>
<dbReference type="PANTHER" id="PTHR44757">
    <property type="entry name" value="DIGUANYLATE CYCLASE DGCP"/>
    <property type="match status" value="1"/>
</dbReference>
<evidence type="ECO:0000259" key="5">
    <source>
        <dbReference type="PROSITE" id="PS50112"/>
    </source>
</evidence>
<protein>
    <recommendedName>
        <fullName evidence="3">diguanylate cyclase</fullName>
        <ecNumber evidence="3">2.7.7.65</ecNumber>
    </recommendedName>
</protein>
<dbReference type="PROSITE" id="PS50112">
    <property type="entry name" value="PAS"/>
    <property type="match status" value="1"/>
</dbReference>
<name>A0A848MRZ0_9GAMM</name>
<dbReference type="InterPro" id="IPR029787">
    <property type="entry name" value="Nucleotide_cyclase"/>
</dbReference>
<evidence type="ECO:0000256" key="3">
    <source>
        <dbReference type="ARBA" id="ARBA00012528"/>
    </source>
</evidence>
<dbReference type="PROSITE" id="PS50113">
    <property type="entry name" value="PAC"/>
    <property type="match status" value="1"/>
</dbReference>
<dbReference type="InterPro" id="IPR000160">
    <property type="entry name" value="GGDEF_dom"/>
</dbReference>
<dbReference type="SMART" id="SM00267">
    <property type="entry name" value="GGDEF"/>
    <property type="match status" value="1"/>
</dbReference>
<evidence type="ECO:0000259" key="6">
    <source>
        <dbReference type="PROSITE" id="PS50113"/>
    </source>
</evidence>
<dbReference type="InterPro" id="IPR001610">
    <property type="entry name" value="PAC"/>
</dbReference>
<dbReference type="RefSeq" id="WP_169404492.1">
    <property type="nucleotide sequence ID" value="NZ_JAADJU010000010.1"/>
</dbReference>
<dbReference type="EC" id="2.7.7.65" evidence="3"/>
<dbReference type="FunFam" id="3.30.70.270:FF:000001">
    <property type="entry name" value="Diguanylate cyclase domain protein"/>
    <property type="match status" value="1"/>
</dbReference>
<dbReference type="SMART" id="SM00086">
    <property type="entry name" value="PAC"/>
    <property type="match status" value="1"/>
</dbReference>
<dbReference type="SMART" id="SM00065">
    <property type="entry name" value="GAF"/>
    <property type="match status" value="1"/>
</dbReference>
<dbReference type="CDD" id="cd00130">
    <property type="entry name" value="PAS"/>
    <property type="match status" value="1"/>
</dbReference>
<keyword evidence="9" id="KW-1185">Reference proteome</keyword>
<comment type="pathway">
    <text evidence="2">Purine metabolism; 3',5'-cyclic di-GMP biosynthesis.</text>
</comment>
<evidence type="ECO:0000256" key="2">
    <source>
        <dbReference type="ARBA" id="ARBA00004665"/>
    </source>
</evidence>
<dbReference type="Proteomes" id="UP000585363">
    <property type="component" value="Unassembled WGS sequence"/>
</dbReference>
<dbReference type="EMBL" id="JAADJU010000010">
    <property type="protein sequence ID" value="NMP28774.1"/>
    <property type="molecule type" value="Genomic_DNA"/>
</dbReference>
<dbReference type="PROSITE" id="PS50887">
    <property type="entry name" value="GGDEF"/>
    <property type="match status" value="1"/>
</dbReference>
<dbReference type="AlphaFoldDB" id="A0A848MRZ0"/>
<accession>A0A848MRZ0</accession>
<dbReference type="InterPro" id="IPR029016">
    <property type="entry name" value="GAF-like_dom_sf"/>
</dbReference>
<dbReference type="SUPFAM" id="SSF55785">
    <property type="entry name" value="PYP-like sensor domain (PAS domain)"/>
    <property type="match status" value="2"/>
</dbReference>
<dbReference type="NCBIfam" id="TIGR00229">
    <property type="entry name" value="sensory_box"/>
    <property type="match status" value="2"/>
</dbReference>
<organism evidence="8 9">
    <name type="scientific">Rouxiella aceris</name>
    <dbReference type="NCBI Taxonomy" id="2703884"/>
    <lineage>
        <taxon>Bacteria</taxon>
        <taxon>Pseudomonadati</taxon>
        <taxon>Pseudomonadota</taxon>
        <taxon>Gammaproteobacteria</taxon>
        <taxon>Enterobacterales</taxon>
        <taxon>Yersiniaceae</taxon>
        <taxon>Rouxiella</taxon>
    </lineage>
</organism>
<dbReference type="InterPro" id="IPR000700">
    <property type="entry name" value="PAS-assoc_C"/>
</dbReference>
<dbReference type="Pfam" id="PF13426">
    <property type="entry name" value="PAS_9"/>
    <property type="match status" value="1"/>
</dbReference>
<dbReference type="Pfam" id="PF01590">
    <property type="entry name" value="GAF"/>
    <property type="match status" value="1"/>
</dbReference>
<gene>
    <name evidence="8" type="ORF">GW590_18095</name>
</gene>
<evidence type="ECO:0000313" key="8">
    <source>
        <dbReference type="EMBL" id="NMP28774.1"/>
    </source>
</evidence>
<dbReference type="SUPFAM" id="SSF55781">
    <property type="entry name" value="GAF domain-like"/>
    <property type="match status" value="1"/>
</dbReference>
<dbReference type="Gene3D" id="3.30.450.20">
    <property type="entry name" value="PAS domain"/>
    <property type="match status" value="2"/>
</dbReference>
<feature type="domain" description="GGDEF" evidence="7">
    <location>
        <begin position="498"/>
        <end position="633"/>
    </location>
</feature>
<feature type="domain" description="PAC" evidence="6">
    <location>
        <begin position="251"/>
        <end position="303"/>
    </location>
</feature>
<dbReference type="InterPro" id="IPR013656">
    <property type="entry name" value="PAS_4"/>
</dbReference>
<dbReference type="InterPro" id="IPR000014">
    <property type="entry name" value="PAS"/>
</dbReference>
<comment type="cofactor">
    <cofactor evidence="1">
        <name>Mg(2+)</name>
        <dbReference type="ChEBI" id="CHEBI:18420"/>
    </cofactor>
</comment>
<dbReference type="Gene3D" id="3.30.70.270">
    <property type="match status" value="1"/>
</dbReference>
<dbReference type="InterPro" id="IPR052155">
    <property type="entry name" value="Biofilm_reg_signaling"/>
</dbReference>
<dbReference type="Pfam" id="PF00990">
    <property type="entry name" value="GGDEF"/>
    <property type="match status" value="1"/>
</dbReference>
<dbReference type="SMART" id="SM00091">
    <property type="entry name" value="PAS"/>
    <property type="match status" value="2"/>
</dbReference>
<dbReference type="InterPro" id="IPR003018">
    <property type="entry name" value="GAF"/>
</dbReference>
<comment type="caution">
    <text evidence="8">The sequence shown here is derived from an EMBL/GenBank/DDBJ whole genome shotgun (WGS) entry which is preliminary data.</text>
</comment>
<dbReference type="SUPFAM" id="SSF55073">
    <property type="entry name" value="Nucleotide cyclase"/>
    <property type="match status" value="1"/>
</dbReference>
<dbReference type="NCBIfam" id="TIGR00254">
    <property type="entry name" value="GGDEF"/>
    <property type="match status" value="1"/>
</dbReference>
<dbReference type="GO" id="GO:0052621">
    <property type="term" value="F:diguanylate cyclase activity"/>
    <property type="evidence" value="ECO:0007669"/>
    <property type="project" value="UniProtKB-EC"/>
</dbReference>
<sequence length="640" mass="72933">MLAPHLAADEQARQTLLTTLGILDSPRVEELDRITRLAARHFHVKAVLVSLIDADRQWFLSYTGLQISQSPRDISFCGHAILQQEILVVTDARQDDRFYDNPMVLGEPRIVFYAGCQLRSREGITLGTLCLLDDKARDLDTEDQQALSDMTALVQSYIFSLERRLHTQKVEDDLLKSELLFEQTFSHAAVGFSLLGMEWNWLRINPQVCRMLGYSELELQDKSVRDLVHPQDRHEETPLLPQLLSGEIDSFTVEKLLIKKDGEPIWTSVTASLVRTVQGEPHHYIVVLNDITERKRIEQSLYQLQQDLEQRVIARTHELQVAIELLHQEMSQRMTRERELTESKNRLRAITDNMPALICHVNADQRYTFINQFHTDWFGIPEQQITQMTVQQVLGQDNYLFAEPLIEQVLKGKSVSYEIEIPRNPETGQGGILHTTLIPCDNPQDGFYGLSTDITEIKELQAQLEYEANHDSLTGLPNRRAFQHILNDIARQQEYAVQDVALLFLDIDNFKGYNDRYGHEFGDLVLKCFGRTLRDNVRSQDIVARLAGDEFVILLNHIEAAERDVPAICRGLLMALSENDRIAGVPITLSASIGVAYGHAQHSMLPDSIMARADAAMYQAKQTGKGRYIVEEGLRISRQG</sequence>
<dbReference type="PANTHER" id="PTHR44757:SF2">
    <property type="entry name" value="BIOFILM ARCHITECTURE MAINTENANCE PROTEIN MBAA"/>
    <property type="match status" value="1"/>
</dbReference>
<reference evidence="8 9" key="1">
    <citation type="submission" date="2020-01" db="EMBL/GenBank/DDBJ databases">
        <authorList>
            <person name="Lee S.D."/>
        </authorList>
    </citation>
    <scope>NUCLEOTIDE SEQUENCE [LARGE SCALE GENOMIC DNA]</scope>
    <source>
        <strain evidence="8 9">SAP-1</strain>
    </source>
</reference>
<reference evidence="8 9" key="2">
    <citation type="submission" date="2020-06" db="EMBL/GenBank/DDBJ databases">
        <title>Polyphasic characterization of a Rahnella strain isolated from tree sap.</title>
        <authorList>
            <person name="Kim I.S."/>
        </authorList>
    </citation>
    <scope>NUCLEOTIDE SEQUENCE [LARGE SCALE GENOMIC DNA]</scope>
    <source>
        <strain evidence="8 9">SAP-1</strain>
    </source>
</reference>